<name>A0A7J7I4M0_CAMSI</name>
<reference evidence="2" key="1">
    <citation type="journal article" date="2020" name="Nat. Commun.">
        <title>Genome assembly of wild tea tree DASZ reveals pedigree and selection history of tea varieties.</title>
        <authorList>
            <person name="Zhang W."/>
            <person name="Zhang Y."/>
            <person name="Qiu H."/>
            <person name="Guo Y."/>
            <person name="Wan H."/>
            <person name="Zhang X."/>
            <person name="Scossa F."/>
            <person name="Alseekh S."/>
            <person name="Zhang Q."/>
            <person name="Wang P."/>
            <person name="Xu L."/>
            <person name="Schmidt M.H."/>
            <person name="Jia X."/>
            <person name="Li D."/>
            <person name="Zhu A."/>
            <person name="Guo F."/>
            <person name="Chen W."/>
            <person name="Ni D."/>
            <person name="Usadel B."/>
            <person name="Fernie A.R."/>
            <person name="Wen W."/>
        </authorList>
    </citation>
    <scope>NUCLEOTIDE SEQUENCE [LARGE SCALE GENOMIC DNA]</scope>
    <source>
        <strain evidence="2">cv. G240</strain>
    </source>
</reference>
<evidence type="ECO:0000313" key="2">
    <source>
        <dbReference type="Proteomes" id="UP000593564"/>
    </source>
</evidence>
<dbReference type="EMBL" id="JACBKZ010000001">
    <property type="protein sequence ID" value="KAF5959058.1"/>
    <property type="molecule type" value="Genomic_DNA"/>
</dbReference>
<organism evidence="1 2">
    <name type="scientific">Camellia sinensis</name>
    <name type="common">Tea plant</name>
    <name type="synonym">Thea sinensis</name>
    <dbReference type="NCBI Taxonomy" id="4442"/>
    <lineage>
        <taxon>Eukaryota</taxon>
        <taxon>Viridiplantae</taxon>
        <taxon>Streptophyta</taxon>
        <taxon>Embryophyta</taxon>
        <taxon>Tracheophyta</taxon>
        <taxon>Spermatophyta</taxon>
        <taxon>Magnoliopsida</taxon>
        <taxon>eudicotyledons</taxon>
        <taxon>Gunneridae</taxon>
        <taxon>Pentapetalae</taxon>
        <taxon>asterids</taxon>
        <taxon>Ericales</taxon>
        <taxon>Theaceae</taxon>
        <taxon>Camellia</taxon>
    </lineage>
</organism>
<reference evidence="1 2" key="2">
    <citation type="submission" date="2020-07" db="EMBL/GenBank/DDBJ databases">
        <title>Genome assembly of wild tea tree DASZ reveals pedigree and selection history of tea varieties.</title>
        <authorList>
            <person name="Zhang W."/>
        </authorList>
    </citation>
    <scope>NUCLEOTIDE SEQUENCE [LARGE SCALE GENOMIC DNA]</scope>
    <source>
        <strain evidence="2">cv. G240</strain>
        <tissue evidence="1">Leaf</tissue>
    </source>
</reference>
<keyword evidence="2" id="KW-1185">Reference proteome</keyword>
<sequence>MNLEKQWCCEMLEVKNARENDKDHEYGILYEVSRVKIPRLKRRILGSNFGVSPLKRPFRHSSGLRDFCSYKTAGCSKSRWIDLWRFARDFLITIGGAPIDIREKKLVHKQAVELVKFLCDQIASANYSTARKIFSLSLEQATSVGIYEIVQEILKSYPDAISLQNWKEQSIFHQAIVCHREQVFNLARLVGKSRTVFLGQCDDSQNNALHLVGFLAPQEQLYRGAGTALQMQCELQWFKEVEKHTQGSEKRLRLQLRLRLRLRLRSP</sequence>
<dbReference type="PANTHER" id="PTHR24177">
    <property type="entry name" value="CASKIN"/>
    <property type="match status" value="1"/>
</dbReference>
<dbReference type="Proteomes" id="UP000593564">
    <property type="component" value="Unassembled WGS sequence"/>
</dbReference>
<dbReference type="AlphaFoldDB" id="A0A7J7I4M0"/>
<protein>
    <submittedName>
        <fullName evidence="1">Uncharacterized protein</fullName>
    </submittedName>
</protein>
<accession>A0A7J7I4M0</accession>
<dbReference type="PANTHER" id="PTHR24177:SF292">
    <property type="entry name" value="ANKYRIN REPEAT FAMILY PROTEIN-RELATED"/>
    <property type="match status" value="1"/>
</dbReference>
<dbReference type="GO" id="GO:0016020">
    <property type="term" value="C:membrane"/>
    <property type="evidence" value="ECO:0007669"/>
    <property type="project" value="TreeGrafter"/>
</dbReference>
<evidence type="ECO:0000313" key="1">
    <source>
        <dbReference type="EMBL" id="KAF5959058.1"/>
    </source>
</evidence>
<gene>
    <name evidence="1" type="ORF">HYC85_000267</name>
</gene>
<comment type="caution">
    <text evidence="1">The sequence shown here is derived from an EMBL/GenBank/DDBJ whole genome shotgun (WGS) entry which is preliminary data.</text>
</comment>
<proteinExistence type="predicted"/>